<protein>
    <submittedName>
        <fullName evidence="2">Uncharacterized protein</fullName>
    </submittedName>
</protein>
<comment type="caution">
    <text evidence="2">The sequence shown here is derived from an EMBL/GenBank/DDBJ whole genome shotgun (WGS) entry which is preliminary data.</text>
</comment>
<evidence type="ECO:0000256" key="1">
    <source>
        <dbReference type="SAM" id="MobiDB-lite"/>
    </source>
</evidence>
<reference evidence="2 3" key="1">
    <citation type="journal article" date="2024" name="IMA Fungus">
        <title>Apiospora arundinis, a panoply of carbohydrate-active enzymes and secondary metabolites.</title>
        <authorList>
            <person name="Sorensen T."/>
            <person name="Petersen C."/>
            <person name="Muurmann A.T."/>
            <person name="Christiansen J.V."/>
            <person name="Brundto M.L."/>
            <person name="Overgaard C.K."/>
            <person name="Boysen A.T."/>
            <person name="Wollenberg R.D."/>
            <person name="Larsen T.O."/>
            <person name="Sorensen J.L."/>
            <person name="Nielsen K.L."/>
            <person name="Sondergaard T.E."/>
        </authorList>
    </citation>
    <scope>NUCLEOTIDE SEQUENCE [LARGE SCALE GENOMIC DNA]</scope>
    <source>
        <strain evidence="2 3">AAU 773</strain>
    </source>
</reference>
<dbReference type="EMBL" id="JAPCWZ010000003">
    <property type="protein sequence ID" value="KAK8874158.1"/>
    <property type="molecule type" value="Genomic_DNA"/>
</dbReference>
<evidence type="ECO:0000313" key="2">
    <source>
        <dbReference type="EMBL" id="KAK8874158.1"/>
    </source>
</evidence>
<sequence length="91" mass="10310">MVQFRFQFQFEIESNSNSNSTSKSKFKFKSKSAGEPKKGSRKNNKDSILLMAAKVKERETLSVGLLCLERKARHDVHDITLTGTENEKGSE</sequence>
<organism evidence="2 3">
    <name type="scientific">Apiospora arundinis</name>
    <dbReference type="NCBI Taxonomy" id="335852"/>
    <lineage>
        <taxon>Eukaryota</taxon>
        <taxon>Fungi</taxon>
        <taxon>Dikarya</taxon>
        <taxon>Ascomycota</taxon>
        <taxon>Pezizomycotina</taxon>
        <taxon>Sordariomycetes</taxon>
        <taxon>Xylariomycetidae</taxon>
        <taxon>Amphisphaeriales</taxon>
        <taxon>Apiosporaceae</taxon>
        <taxon>Apiospora</taxon>
    </lineage>
</organism>
<feature type="compositionally biased region" description="Low complexity" evidence="1">
    <location>
        <begin position="14"/>
        <end position="23"/>
    </location>
</feature>
<feature type="region of interest" description="Disordered" evidence="1">
    <location>
        <begin position="14"/>
        <end position="46"/>
    </location>
</feature>
<keyword evidence="3" id="KW-1185">Reference proteome</keyword>
<proteinExistence type="predicted"/>
<name>A0ABR2J9B0_9PEZI</name>
<evidence type="ECO:0000313" key="3">
    <source>
        <dbReference type="Proteomes" id="UP001390339"/>
    </source>
</evidence>
<dbReference type="Proteomes" id="UP001390339">
    <property type="component" value="Unassembled WGS sequence"/>
</dbReference>
<accession>A0ABR2J9B0</accession>
<gene>
    <name evidence="2" type="ORF">PGQ11_004672</name>
</gene>